<protein>
    <submittedName>
        <fullName evidence="1">Uncharacterized protein</fullName>
    </submittedName>
</protein>
<proteinExistence type="predicted"/>
<comment type="caution">
    <text evidence="1">The sequence shown here is derived from an EMBL/GenBank/DDBJ whole genome shotgun (WGS) entry which is preliminary data.</text>
</comment>
<evidence type="ECO:0000313" key="2">
    <source>
        <dbReference type="Proteomes" id="UP000887159"/>
    </source>
</evidence>
<gene>
    <name evidence="1" type="ORF">TNCV_3450461</name>
</gene>
<dbReference type="Proteomes" id="UP000887159">
    <property type="component" value="Unassembled WGS sequence"/>
</dbReference>
<dbReference type="EMBL" id="BMAU01021436">
    <property type="protein sequence ID" value="GFY36343.1"/>
    <property type="molecule type" value="Genomic_DNA"/>
</dbReference>
<organism evidence="1 2">
    <name type="scientific">Trichonephila clavipes</name>
    <name type="common">Golden silk orbweaver</name>
    <name type="synonym">Nephila clavipes</name>
    <dbReference type="NCBI Taxonomy" id="2585209"/>
    <lineage>
        <taxon>Eukaryota</taxon>
        <taxon>Metazoa</taxon>
        <taxon>Ecdysozoa</taxon>
        <taxon>Arthropoda</taxon>
        <taxon>Chelicerata</taxon>
        <taxon>Arachnida</taxon>
        <taxon>Araneae</taxon>
        <taxon>Araneomorphae</taxon>
        <taxon>Entelegynae</taxon>
        <taxon>Araneoidea</taxon>
        <taxon>Nephilidae</taxon>
        <taxon>Trichonephila</taxon>
    </lineage>
</organism>
<evidence type="ECO:0000313" key="1">
    <source>
        <dbReference type="EMBL" id="GFY36343.1"/>
    </source>
</evidence>
<name>A0A8X6WJM4_TRICX</name>
<keyword evidence="2" id="KW-1185">Reference proteome</keyword>
<accession>A0A8X6WJM4</accession>
<sequence>MNQTSAQPMLSVAYNGAKIDITEALGGASDSRPEGLGLMPVSPNTLLVQKEYVLVKLVGLKFLWAVAAETTSAGVGEYFPPLQFHA</sequence>
<dbReference type="AlphaFoldDB" id="A0A8X6WJM4"/>
<reference evidence="1" key="1">
    <citation type="submission" date="2020-08" db="EMBL/GenBank/DDBJ databases">
        <title>Multicomponent nature underlies the extraordinary mechanical properties of spider dragline silk.</title>
        <authorList>
            <person name="Kono N."/>
            <person name="Nakamura H."/>
            <person name="Mori M."/>
            <person name="Yoshida Y."/>
            <person name="Ohtoshi R."/>
            <person name="Malay A.D."/>
            <person name="Moran D.A.P."/>
            <person name="Tomita M."/>
            <person name="Numata K."/>
            <person name="Arakawa K."/>
        </authorList>
    </citation>
    <scope>NUCLEOTIDE SEQUENCE</scope>
</reference>